<sequence length="497" mass="55209">MVIIPLSGRMSLRNPPVITLAIILINCVVFFSFQSSDPEIFQKAGDYYLDSGLAELEVAAYEQYREFGAVAGLDTAGWDATSTAHSREEIPPLILAMQDDDEFMARLQDDRIITPEMDVYSSWREKRNHLEGLLQSTTTMRYGFRPADWSMKGMFGHMFLHGGFMHLLGNMVFLWLVGCILELAWGRVLFLGLYIAGGLCAAALFGAMYHASVIPLVGASGAIAALMGAYAVLYGRRRIKVFYSLGFYFNYTLVPGIVILALWIGNEVFQLLLGPESRVAYLAHIGGLGSGALMGLIRRKVRGEDPDEVLEQGKGPGEKAASLLDEAMKRVEKLDTKGARALLDQVLEIDPNSRTALTQIYHLDKIDPGSDKFHDSARRLLAHLADDRQAHRETLTVYRDYIQKAHGPKLPSSLLVSISSYFAATGHLEEAERIMGYLLKRKPDLPKMPEGLLHIARACMKDGSKGKARNYLQVICMRYPLSGECLVARRLLDDLDG</sequence>
<keyword evidence="6 7" id="KW-0472">Membrane</keyword>
<dbReference type="Pfam" id="PF01694">
    <property type="entry name" value="Rhomboid"/>
    <property type="match status" value="1"/>
</dbReference>
<evidence type="ECO:0000256" key="5">
    <source>
        <dbReference type="ARBA" id="ARBA00022989"/>
    </source>
</evidence>
<keyword evidence="5 7" id="KW-1133">Transmembrane helix</keyword>
<evidence type="ECO:0000259" key="8">
    <source>
        <dbReference type="Pfam" id="PF01694"/>
    </source>
</evidence>
<accession>A0A485LTW4</accession>
<dbReference type="EMBL" id="CAADRM010000007">
    <property type="protein sequence ID" value="VFU11352.1"/>
    <property type="molecule type" value="Genomic_DNA"/>
</dbReference>
<feature type="transmembrane region" description="Helical" evidence="7">
    <location>
        <begin position="279"/>
        <end position="297"/>
    </location>
</feature>
<feature type="domain" description="Peptidase S54 rhomboid" evidence="8">
    <location>
        <begin position="153"/>
        <end position="299"/>
    </location>
</feature>
<feature type="transmembrane region" description="Helical" evidence="7">
    <location>
        <begin position="245"/>
        <end position="264"/>
    </location>
</feature>
<evidence type="ECO:0000256" key="6">
    <source>
        <dbReference type="ARBA" id="ARBA00023136"/>
    </source>
</evidence>
<feature type="transmembrane region" description="Helical" evidence="7">
    <location>
        <begin position="12"/>
        <end position="33"/>
    </location>
</feature>
<keyword evidence="4" id="KW-0378">Hydrolase</keyword>
<dbReference type="Gene3D" id="1.25.40.10">
    <property type="entry name" value="Tetratricopeptide repeat domain"/>
    <property type="match status" value="1"/>
</dbReference>
<dbReference type="PANTHER" id="PTHR43731">
    <property type="entry name" value="RHOMBOID PROTEASE"/>
    <property type="match status" value="1"/>
</dbReference>
<protein>
    <submittedName>
        <fullName evidence="9">Rhomboid family protein</fullName>
    </submittedName>
</protein>
<dbReference type="InterPro" id="IPR035952">
    <property type="entry name" value="Rhomboid-like_sf"/>
</dbReference>
<feature type="transmembrane region" description="Helical" evidence="7">
    <location>
        <begin position="188"/>
        <end position="207"/>
    </location>
</feature>
<comment type="similarity">
    <text evidence="2">Belongs to the peptidase S54 family.</text>
</comment>
<dbReference type="GO" id="GO:0004252">
    <property type="term" value="F:serine-type endopeptidase activity"/>
    <property type="evidence" value="ECO:0007669"/>
    <property type="project" value="InterPro"/>
</dbReference>
<dbReference type="InterPro" id="IPR011990">
    <property type="entry name" value="TPR-like_helical_dom_sf"/>
</dbReference>
<evidence type="ECO:0000313" key="9">
    <source>
        <dbReference type="EMBL" id="VFU11352.1"/>
    </source>
</evidence>
<dbReference type="InterPro" id="IPR050925">
    <property type="entry name" value="Rhomboid_protease_S54"/>
</dbReference>
<evidence type="ECO:0000256" key="3">
    <source>
        <dbReference type="ARBA" id="ARBA00022692"/>
    </source>
</evidence>
<dbReference type="AlphaFoldDB" id="A0A485LTW4"/>
<dbReference type="Gene3D" id="1.20.1540.10">
    <property type="entry name" value="Rhomboid-like"/>
    <property type="match status" value="1"/>
</dbReference>
<keyword evidence="3 7" id="KW-0812">Transmembrane</keyword>
<reference evidence="9" key="1">
    <citation type="submission" date="2019-03" db="EMBL/GenBank/DDBJ databases">
        <authorList>
            <person name="Hao L."/>
        </authorList>
    </citation>
    <scope>NUCLEOTIDE SEQUENCE</scope>
</reference>
<evidence type="ECO:0000256" key="2">
    <source>
        <dbReference type="ARBA" id="ARBA00009045"/>
    </source>
</evidence>
<dbReference type="SUPFAM" id="SSF48452">
    <property type="entry name" value="TPR-like"/>
    <property type="match status" value="1"/>
</dbReference>
<name>A0A485LTW4_9ZZZZ</name>
<feature type="transmembrane region" description="Helical" evidence="7">
    <location>
        <begin position="213"/>
        <end position="233"/>
    </location>
</feature>
<evidence type="ECO:0000256" key="1">
    <source>
        <dbReference type="ARBA" id="ARBA00004141"/>
    </source>
</evidence>
<dbReference type="GO" id="GO:0016020">
    <property type="term" value="C:membrane"/>
    <property type="evidence" value="ECO:0007669"/>
    <property type="project" value="UniProtKB-SubCell"/>
</dbReference>
<feature type="transmembrane region" description="Helical" evidence="7">
    <location>
        <begin position="158"/>
        <end position="181"/>
    </location>
</feature>
<comment type="subcellular location">
    <subcellularLocation>
        <location evidence="1">Membrane</location>
        <topology evidence="1">Multi-pass membrane protein</topology>
    </subcellularLocation>
</comment>
<dbReference type="InterPro" id="IPR022764">
    <property type="entry name" value="Peptidase_S54_rhomboid_dom"/>
</dbReference>
<evidence type="ECO:0000256" key="7">
    <source>
        <dbReference type="SAM" id="Phobius"/>
    </source>
</evidence>
<dbReference type="PANTHER" id="PTHR43731:SF14">
    <property type="entry name" value="PRESENILIN-ASSOCIATED RHOMBOID-LIKE PROTEIN, MITOCHONDRIAL"/>
    <property type="match status" value="1"/>
</dbReference>
<proteinExistence type="inferred from homology"/>
<gene>
    <name evidence="9" type="ORF">SCFA_1040001</name>
</gene>
<evidence type="ECO:0000256" key="4">
    <source>
        <dbReference type="ARBA" id="ARBA00022801"/>
    </source>
</evidence>
<organism evidence="9">
    <name type="scientific">anaerobic digester metagenome</name>
    <dbReference type="NCBI Taxonomy" id="1263854"/>
    <lineage>
        <taxon>unclassified sequences</taxon>
        <taxon>metagenomes</taxon>
        <taxon>ecological metagenomes</taxon>
    </lineage>
</organism>
<dbReference type="SUPFAM" id="SSF144091">
    <property type="entry name" value="Rhomboid-like"/>
    <property type="match status" value="1"/>
</dbReference>